<proteinExistence type="predicted"/>
<evidence type="ECO:0008006" key="2">
    <source>
        <dbReference type="Google" id="ProtNLM"/>
    </source>
</evidence>
<evidence type="ECO:0000313" key="1">
    <source>
        <dbReference type="EMBL" id="CAD9815804.1"/>
    </source>
</evidence>
<dbReference type="EMBL" id="HBHQ01011423">
    <property type="protein sequence ID" value="CAD9815804.1"/>
    <property type="molecule type" value="Transcribed_RNA"/>
</dbReference>
<dbReference type="Gene3D" id="3.40.50.300">
    <property type="entry name" value="P-loop containing nucleotide triphosphate hydrolases"/>
    <property type="match status" value="1"/>
</dbReference>
<gene>
    <name evidence="1" type="ORF">ASEP1449_LOCUS7630</name>
</gene>
<name>A0A7S2UDE1_9STRA</name>
<reference evidence="1" key="1">
    <citation type="submission" date="2021-01" db="EMBL/GenBank/DDBJ databases">
        <authorList>
            <person name="Corre E."/>
            <person name="Pelletier E."/>
            <person name="Niang G."/>
            <person name="Scheremetjew M."/>
            <person name="Finn R."/>
            <person name="Kale V."/>
            <person name="Holt S."/>
            <person name="Cochrane G."/>
            <person name="Meng A."/>
            <person name="Brown T."/>
            <person name="Cohen L."/>
        </authorList>
    </citation>
    <scope>NUCLEOTIDE SEQUENCE</scope>
    <source>
        <strain evidence="1">CCMP2084</strain>
    </source>
</reference>
<organism evidence="1">
    <name type="scientific">Attheya septentrionalis</name>
    <dbReference type="NCBI Taxonomy" id="420275"/>
    <lineage>
        <taxon>Eukaryota</taxon>
        <taxon>Sar</taxon>
        <taxon>Stramenopiles</taxon>
        <taxon>Ochrophyta</taxon>
        <taxon>Bacillariophyta</taxon>
        <taxon>Coscinodiscophyceae</taxon>
        <taxon>Chaetocerotophycidae</taxon>
        <taxon>Chaetocerotales</taxon>
        <taxon>Attheyaceae</taxon>
        <taxon>Attheya</taxon>
    </lineage>
</organism>
<protein>
    <recommendedName>
        <fullName evidence="2">Sulfotransferase domain-containing protein</fullName>
    </recommendedName>
</protein>
<sequence length="374" mass="42650">MMTDDDDFPLNMQSTCRPICSVRLQQTIILIVVFVFCVNKNSTELVFSEIKQSYNDLNVTTKPSPTNQSETADCHFTFTGGNETSISQERCTNIVHAKVRANMLWNNQQGYLWMQHSRKAGGTTLCMNLRLNIYGLVQLHAKDHVTASRETCQILAFCSDCDVKKKPGYSVAALPGMVRAAMDSHGRNFIEIEGSGIPDDMLESSWDDFVFVSTIRHPVDRIVSALLNDQCEGNRQCFEQKKRSFASDVSKCQLSVYNCNSNYFVRTFSGLDNRYTTDEDMLEKAKMNFLRFSCVVVVEYWNETVRCLETIGLHLKDIKLFNVAGDLQSINHTLSRETDYGKELSQEELALMKAFNEVDIQFYDWVIKQSVPEL</sequence>
<dbReference type="AlphaFoldDB" id="A0A7S2UDE1"/>
<accession>A0A7S2UDE1</accession>
<dbReference type="InterPro" id="IPR027417">
    <property type="entry name" value="P-loop_NTPase"/>
</dbReference>